<protein>
    <submittedName>
        <fullName evidence="1">Uncharacterized protein</fullName>
    </submittedName>
</protein>
<dbReference type="OrthoDB" id="2286618at2759"/>
<accession>A0A367J2S2</accession>
<proteinExistence type="predicted"/>
<gene>
    <name evidence="1" type="ORF">CU098_006417</name>
</gene>
<dbReference type="Proteomes" id="UP000253551">
    <property type="component" value="Unassembled WGS sequence"/>
</dbReference>
<organism evidence="1 2">
    <name type="scientific">Rhizopus stolonifer</name>
    <name type="common">Rhizopus nigricans</name>
    <dbReference type="NCBI Taxonomy" id="4846"/>
    <lineage>
        <taxon>Eukaryota</taxon>
        <taxon>Fungi</taxon>
        <taxon>Fungi incertae sedis</taxon>
        <taxon>Mucoromycota</taxon>
        <taxon>Mucoromycotina</taxon>
        <taxon>Mucoromycetes</taxon>
        <taxon>Mucorales</taxon>
        <taxon>Mucorineae</taxon>
        <taxon>Rhizopodaceae</taxon>
        <taxon>Rhizopus</taxon>
    </lineage>
</organism>
<evidence type="ECO:0000313" key="1">
    <source>
        <dbReference type="EMBL" id="RCH84139.1"/>
    </source>
</evidence>
<dbReference type="EMBL" id="PJQM01004531">
    <property type="protein sequence ID" value="RCH84139.1"/>
    <property type="molecule type" value="Genomic_DNA"/>
</dbReference>
<dbReference type="AlphaFoldDB" id="A0A367J2S2"/>
<evidence type="ECO:0000313" key="2">
    <source>
        <dbReference type="Proteomes" id="UP000253551"/>
    </source>
</evidence>
<keyword evidence="2" id="KW-1185">Reference proteome</keyword>
<sequence>MTKRKSKSENTYSIWLESASKLVPPYDYFAFAELANNSEPLTNSSYHQLLLKALSQANMTNTNNITSAINKYKSRNIIDSAFNKKYTEYWNARSSSVSNTHLREESASVIKEVQDSIFSFIRKRIKTTPASEDDASEFSSNNQDTSTEEFDIANHLNEGNLQFKLFTGSSLINLDDKRLVGLVNEEILKEIKVDTNLPPFQLSEAATTLLAKIGESVPSSRKLRGIIRKNIGENDDFDLMEMYDINFIETLSNHYLNLMDSPLSPLLGTQLERTAAVNTTIIILNILFIDVNDVIGFKWYEVRTHMTENQKWDGVGFSVKDKKLTPVLIEFSGGIGVNNNATKQNQDVVKLTSACKRSIDYITATTDLTEPVPEYVVRFYGTKIVLVGFIWRASI</sequence>
<name>A0A367J2S2_RHIST</name>
<comment type="caution">
    <text evidence="1">The sequence shown here is derived from an EMBL/GenBank/DDBJ whole genome shotgun (WGS) entry which is preliminary data.</text>
</comment>
<reference evidence="1 2" key="1">
    <citation type="journal article" date="2018" name="G3 (Bethesda)">
        <title>Phylogenetic and Phylogenomic Definition of Rhizopus Species.</title>
        <authorList>
            <person name="Gryganskyi A.P."/>
            <person name="Golan J."/>
            <person name="Dolatabadi S."/>
            <person name="Mondo S."/>
            <person name="Robb S."/>
            <person name="Idnurm A."/>
            <person name="Muszewska A."/>
            <person name="Steczkiewicz K."/>
            <person name="Masonjones S."/>
            <person name="Liao H.L."/>
            <person name="Gajdeczka M.T."/>
            <person name="Anike F."/>
            <person name="Vuek A."/>
            <person name="Anishchenko I.M."/>
            <person name="Voigt K."/>
            <person name="de Hoog G.S."/>
            <person name="Smith M.E."/>
            <person name="Heitman J."/>
            <person name="Vilgalys R."/>
            <person name="Stajich J.E."/>
        </authorList>
    </citation>
    <scope>NUCLEOTIDE SEQUENCE [LARGE SCALE GENOMIC DNA]</scope>
    <source>
        <strain evidence="1 2">LSU 92-RS-03</strain>
    </source>
</reference>